<keyword evidence="4" id="KW-1185">Reference proteome</keyword>
<evidence type="ECO:0008006" key="5">
    <source>
        <dbReference type="Google" id="ProtNLM"/>
    </source>
</evidence>
<feature type="coiled-coil region" evidence="1">
    <location>
        <begin position="137"/>
        <end position="179"/>
    </location>
</feature>
<evidence type="ECO:0000256" key="1">
    <source>
        <dbReference type="SAM" id="Coils"/>
    </source>
</evidence>
<organism evidence="3 4">
    <name type="scientific">Micromonospora rubida</name>
    <dbReference type="NCBI Taxonomy" id="2697657"/>
    <lineage>
        <taxon>Bacteria</taxon>
        <taxon>Bacillati</taxon>
        <taxon>Actinomycetota</taxon>
        <taxon>Actinomycetes</taxon>
        <taxon>Micromonosporales</taxon>
        <taxon>Micromonosporaceae</taxon>
        <taxon>Micromonospora</taxon>
    </lineage>
</organism>
<proteinExistence type="predicted"/>
<reference evidence="3 4" key="1">
    <citation type="submission" date="2024-10" db="EMBL/GenBank/DDBJ databases">
        <title>The Natural Products Discovery Center: Release of the First 8490 Sequenced Strains for Exploring Actinobacteria Biosynthetic Diversity.</title>
        <authorList>
            <person name="Kalkreuter E."/>
            <person name="Kautsar S.A."/>
            <person name="Yang D."/>
            <person name="Bader C.D."/>
            <person name="Teijaro C.N."/>
            <person name="Fluegel L."/>
            <person name="Davis C.M."/>
            <person name="Simpson J.R."/>
            <person name="Lauterbach L."/>
            <person name="Steele A.D."/>
            <person name="Gui C."/>
            <person name="Meng S."/>
            <person name="Li G."/>
            <person name="Viehrig K."/>
            <person name="Ye F."/>
            <person name="Su P."/>
            <person name="Kiefer A.F."/>
            <person name="Nichols A."/>
            <person name="Cepeda A.J."/>
            <person name="Yan W."/>
            <person name="Fan B."/>
            <person name="Jiang Y."/>
            <person name="Adhikari A."/>
            <person name="Zheng C.-J."/>
            <person name="Schuster L."/>
            <person name="Cowan T.M."/>
            <person name="Smanski M.J."/>
            <person name="Chevrette M.G."/>
            <person name="De Carvalho L.P.S."/>
            <person name="Shen B."/>
        </authorList>
    </citation>
    <scope>NUCLEOTIDE SEQUENCE [LARGE SCALE GENOMIC DNA]</scope>
    <source>
        <strain evidence="3 4">NPDC021253</strain>
    </source>
</reference>
<dbReference type="Proteomes" id="UP001611075">
    <property type="component" value="Unassembled WGS sequence"/>
</dbReference>
<keyword evidence="1" id="KW-0175">Coiled coil</keyword>
<evidence type="ECO:0000313" key="3">
    <source>
        <dbReference type="EMBL" id="MFI0795872.1"/>
    </source>
</evidence>
<comment type="caution">
    <text evidence="3">The sequence shown here is derived from an EMBL/GenBank/DDBJ whole genome shotgun (WGS) entry which is preliminary data.</text>
</comment>
<evidence type="ECO:0000256" key="2">
    <source>
        <dbReference type="SAM" id="MobiDB-lite"/>
    </source>
</evidence>
<feature type="region of interest" description="Disordered" evidence="2">
    <location>
        <begin position="1"/>
        <end position="54"/>
    </location>
</feature>
<protein>
    <recommendedName>
        <fullName evidence="5">Cell division protein DivIVA</fullName>
    </recommendedName>
</protein>
<accession>A0ABW7SQB2</accession>
<dbReference type="RefSeq" id="WP_396683477.1">
    <property type="nucleotide sequence ID" value="NZ_JBIRPU010000022.1"/>
</dbReference>
<name>A0ABW7SQB2_9ACTN</name>
<gene>
    <name evidence="3" type="ORF">ACH4OY_24780</name>
</gene>
<sequence>MDGSQAEPVRYQTTVGRPGEADAVTEGEGVPPTDAPEGEGVPPTDAPEGDLSRRERALVRRIRRLRDHHARSEQELVDLRYALDTRAAELDRLRHDLSAALDRAALLDARLRDFGDVTPEEFTVRVRRTERDLAARGEEAARRAAEAEQAVAEARRQAAELLANARAEAEARIERDRRTAHRHAEDAHREIVARAENRAEAILAEAALQARRLRGESLAAVALPARPAFRTVRHGYAKGQVNNFVGWAKKAAADPASAPEPPSTEFRAADSGYEHAAVDAWVRTVLGLIRRGHADEPGTPGGAA</sequence>
<evidence type="ECO:0000313" key="4">
    <source>
        <dbReference type="Proteomes" id="UP001611075"/>
    </source>
</evidence>
<dbReference type="EMBL" id="JBIRPU010000022">
    <property type="protein sequence ID" value="MFI0795872.1"/>
    <property type="molecule type" value="Genomic_DNA"/>
</dbReference>